<dbReference type="SUPFAM" id="SSF56322">
    <property type="entry name" value="ADC synthase"/>
    <property type="match status" value="1"/>
</dbReference>
<dbReference type="InterPro" id="IPR015890">
    <property type="entry name" value="Chorismate_C"/>
</dbReference>
<dbReference type="HOGENOM" id="CLU_028026_0_0_11"/>
<dbReference type="Pfam" id="PF00117">
    <property type="entry name" value="GATase"/>
    <property type="match status" value="1"/>
</dbReference>
<dbReference type="PRINTS" id="PR00096">
    <property type="entry name" value="GATASE"/>
</dbReference>
<evidence type="ECO:0000313" key="8">
    <source>
        <dbReference type="Proteomes" id="UP000007076"/>
    </source>
</evidence>
<reference evidence="7 8" key="1">
    <citation type="journal article" date="2010" name="DNA Res.">
        <title>Genome sequence of Kitasatospora setae NBRC 14216T: an evolutionary snapshot of the family Streptomycetaceae.</title>
        <authorList>
            <person name="Ichikawa N."/>
            <person name="Oguchi A."/>
            <person name="Ikeda H."/>
            <person name="Ishikawa J."/>
            <person name="Kitani S."/>
            <person name="Watanabe Y."/>
            <person name="Nakamura S."/>
            <person name="Katano Y."/>
            <person name="Kishi E."/>
            <person name="Sasagawa M."/>
            <person name="Ankai A."/>
            <person name="Fukui S."/>
            <person name="Hashimoto Y."/>
            <person name="Kamata S."/>
            <person name="Otoguro M."/>
            <person name="Tanikawa S."/>
            <person name="Nihira T."/>
            <person name="Horinouchi S."/>
            <person name="Ohnishi Y."/>
            <person name="Hayakawa M."/>
            <person name="Kuzuyama T."/>
            <person name="Arisawa A."/>
            <person name="Nomoto F."/>
            <person name="Miura H."/>
            <person name="Takahashi Y."/>
            <person name="Fujita N."/>
        </authorList>
    </citation>
    <scope>NUCLEOTIDE SEQUENCE [LARGE SCALE GENOMIC DNA]</scope>
    <source>
        <strain evidence="8">ATCC 33774 / DSM 43861 / JCM 3304 / KCC A-0304 / NBRC 14216 / KM-6054</strain>
    </source>
</reference>
<dbReference type="Gene3D" id="3.60.120.10">
    <property type="entry name" value="Anthranilate synthase"/>
    <property type="match status" value="1"/>
</dbReference>
<protein>
    <recommendedName>
        <fullName evidence="1">anthranilate synthase</fullName>
        <ecNumber evidence="1">4.1.3.27</ecNumber>
    </recommendedName>
</protein>
<dbReference type="PROSITE" id="PS51273">
    <property type="entry name" value="GATASE_TYPE_1"/>
    <property type="match status" value="1"/>
</dbReference>
<dbReference type="KEGG" id="ksk:KSE_59080"/>
<proteinExistence type="predicted"/>
<feature type="domain" description="Chorismate-utilising enzyme C-terminal" evidence="6">
    <location>
        <begin position="154"/>
        <end position="413"/>
    </location>
</feature>
<dbReference type="InterPro" id="IPR017926">
    <property type="entry name" value="GATASE"/>
</dbReference>
<dbReference type="PANTHER" id="PTHR11236">
    <property type="entry name" value="AMINOBENZOATE/ANTHRANILATE SYNTHASE"/>
    <property type="match status" value="1"/>
</dbReference>
<dbReference type="GO" id="GO:0004049">
    <property type="term" value="F:anthranilate synthase activity"/>
    <property type="evidence" value="ECO:0007669"/>
    <property type="project" value="UniProtKB-EC"/>
</dbReference>
<dbReference type="PRINTS" id="PR00097">
    <property type="entry name" value="ANTSNTHASEII"/>
</dbReference>
<keyword evidence="2" id="KW-0315">Glutamine amidotransferase</keyword>
<evidence type="ECO:0000256" key="3">
    <source>
        <dbReference type="ARBA" id="ARBA00023239"/>
    </source>
</evidence>
<keyword evidence="3" id="KW-0456">Lyase</keyword>
<feature type="domain" description="Glutamine amidotransferase" evidence="5">
    <location>
        <begin position="473"/>
        <end position="650"/>
    </location>
</feature>
<sequence length="677" mass="72549">MTPPAAAGPDRDPLGPDPLGLDALGLDALGPDLLGLDPLGRVLGADPPPFALLHRPEANGPGVLEVLVGEVAHAATLDALELSAADPGRGAHQELLALVPYRQIAERGFAAPDDGTPLVALRVREEQRIGLAEALGRIRDVPIRLGEGGFDVSDEEYAEIVRRVVAEEIGTGAGANFVIKRSFQADVSDYSTAHALAFFRRLLQRESGAYWTFIVYTGGRTLVGASPERHVSLHGGTAVMNPISGTYRYPAQGPSLAGVMDFLADRKEIDELYMVVDEELKMMSRICPSGGRVVGPFLKEMARLAHTEYVIEGRTDLDPREILRETMFAPTVTGSPLESACRVVAKYEPGGRGYYSGVLALFGRDERGGRSLDSSILIRTADIDRTGRVRIGVGATLVRHSDPLSEVAETRAKAEGLLSALRADDAARFAAHPRVLAALAERNRTIAGFWLADGQPTPRRAAADPALAGRRVLVVDAEDTFTSMIAGQLAALGLEVTVRRFDEPYSFDGHDLVVMGPGPGDPREVGDAKIAHLRGAVGTLLDQRRPFLAVCLSHQVLSTLLGLELVRRAEPNQGTQRRIDLFGRPELVGFYNTFASRSAVDALEIPDLGRVEVSRDPETGEVHALRGPHFASTQFHPESVLTQNGPGIVAALLAALPERAPMPAGLRAVAPDRVLAR</sequence>
<dbReference type="eggNOG" id="COG0512">
    <property type="taxonomic scope" value="Bacteria"/>
</dbReference>
<dbReference type="InterPro" id="IPR006221">
    <property type="entry name" value="TrpG/PapA_dom"/>
</dbReference>
<comment type="catalytic activity">
    <reaction evidence="4">
        <text>chorismate + L-glutamine = anthranilate + pyruvate + L-glutamate + H(+)</text>
        <dbReference type="Rhea" id="RHEA:21732"/>
        <dbReference type="ChEBI" id="CHEBI:15361"/>
        <dbReference type="ChEBI" id="CHEBI:15378"/>
        <dbReference type="ChEBI" id="CHEBI:16567"/>
        <dbReference type="ChEBI" id="CHEBI:29748"/>
        <dbReference type="ChEBI" id="CHEBI:29985"/>
        <dbReference type="ChEBI" id="CHEBI:58359"/>
        <dbReference type="EC" id="4.1.3.27"/>
    </reaction>
</comment>
<gene>
    <name evidence="7" type="ordered locus">KSE_59080</name>
</gene>
<dbReference type="PANTHER" id="PTHR11236:SF49">
    <property type="entry name" value="ANTHRANILATE SYNTHASE COMPONENT 1"/>
    <property type="match status" value="1"/>
</dbReference>
<dbReference type="eggNOG" id="COG0147">
    <property type="taxonomic scope" value="Bacteria"/>
</dbReference>
<dbReference type="InterPro" id="IPR019999">
    <property type="entry name" value="Anth_synth_I-like"/>
</dbReference>
<dbReference type="Gene3D" id="3.40.50.880">
    <property type="match status" value="1"/>
</dbReference>
<dbReference type="Proteomes" id="UP000007076">
    <property type="component" value="Chromosome"/>
</dbReference>
<evidence type="ECO:0000259" key="5">
    <source>
        <dbReference type="Pfam" id="PF00117"/>
    </source>
</evidence>
<dbReference type="CDD" id="cd01743">
    <property type="entry name" value="GATase1_Anthranilate_Synthase"/>
    <property type="match status" value="1"/>
</dbReference>
<dbReference type="EC" id="4.1.3.27" evidence="1"/>
<dbReference type="GO" id="GO:0000162">
    <property type="term" value="P:L-tryptophan biosynthetic process"/>
    <property type="evidence" value="ECO:0007669"/>
    <property type="project" value="TreeGrafter"/>
</dbReference>
<dbReference type="AlphaFoldDB" id="E4N0J4"/>
<accession>E4N0J4</accession>
<name>E4N0J4_KITSK</name>
<evidence type="ECO:0000256" key="4">
    <source>
        <dbReference type="ARBA" id="ARBA00047683"/>
    </source>
</evidence>
<evidence type="ECO:0000259" key="6">
    <source>
        <dbReference type="Pfam" id="PF00425"/>
    </source>
</evidence>
<dbReference type="SUPFAM" id="SSF52317">
    <property type="entry name" value="Class I glutamine amidotransferase-like"/>
    <property type="match status" value="1"/>
</dbReference>
<organism evidence="7 8">
    <name type="scientific">Kitasatospora setae (strain ATCC 33774 / DSM 43861 / JCM 3304 / KCC A-0304 / NBRC 14216 / KM-6054)</name>
    <name type="common">Streptomyces setae</name>
    <dbReference type="NCBI Taxonomy" id="452652"/>
    <lineage>
        <taxon>Bacteria</taxon>
        <taxon>Bacillati</taxon>
        <taxon>Actinomycetota</taxon>
        <taxon>Actinomycetes</taxon>
        <taxon>Kitasatosporales</taxon>
        <taxon>Streptomycetaceae</taxon>
        <taxon>Kitasatospora</taxon>
    </lineage>
</organism>
<dbReference type="PATRIC" id="fig|452652.3.peg.5915"/>
<keyword evidence="8" id="KW-1185">Reference proteome</keyword>
<dbReference type="InterPro" id="IPR029062">
    <property type="entry name" value="Class_I_gatase-like"/>
</dbReference>
<dbReference type="EMBL" id="AP010968">
    <property type="protein sequence ID" value="BAJ31678.1"/>
    <property type="molecule type" value="Genomic_DNA"/>
</dbReference>
<evidence type="ECO:0000313" key="7">
    <source>
        <dbReference type="EMBL" id="BAJ31678.1"/>
    </source>
</evidence>
<evidence type="ECO:0000256" key="1">
    <source>
        <dbReference type="ARBA" id="ARBA00012266"/>
    </source>
</evidence>
<dbReference type="STRING" id="452652.KSE_59080"/>
<dbReference type="InterPro" id="IPR005801">
    <property type="entry name" value="ADC_synthase"/>
</dbReference>
<dbReference type="Pfam" id="PF00425">
    <property type="entry name" value="Chorismate_bind"/>
    <property type="match status" value="1"/>
</dbReference>
<evidence type="ECO:0000256" key="2">
    <source>
        <dbReference type="ARBA" id="ARBA00022962"/>
    </source>
</evidence>